<evidence type="ECO:0000313" key="5">
    <source>
        <dbReference type="Proteomes" id="UP000199518"/>
    </source>
</evidence>
<keyword evidence="5" id="KW-1185">Reference proteome</keyword>
<organism evidence="4 5">
    <name type="scientific">Planctomicrobium piriforme</name>
    <dbReference type="NCBI Taxonomy" id="1576369"/>
    <lineage>
        <taxon>Bacteria</taxon>
        <taxon>Pseudomonadati</taxon>
        <taxon>Planctomycetota</taxon>
        <taxon>Planctomycetia</taxon>
        <taxon>Planctomycetales</taxon>
        <taxon>Planctomycetaceae</taxon>
        <taxon>Planctomicrobium</taxon>
    </lineage>
</organism>
<dbReference type="AlphaFoldDB" id="A0A1I3EQ99"/>
<feature type="transmembrane region" description="Helical" evidence="2">
    <location>
        <begin position="457"/>
        <end position="483"/>
    </location>
</feature>
<accession>A0A1I3EQ99</accession>
<dbReference type="RefSeq" id="WP_092048775.1">
    <property type="nucleotide sequence ID" value="NZ_FOQD01000004.1"/>
</dbReference>
<name>A0A1I3EQ99_9PLAN</name>
<dbReference type="Proteomes" id="UP000199518">
    <property type="component" value="Unassembled WGS sequence"/>
</dbReference>
<reference evidence="5" key="1">
    <citation type="submission" date="2016-10" db="EMBL/GenBank/DDBJ databases">
        <authorList>
            <person name="Varghese N."/>
            <person name="Submissions S."/>
        </authorList>
    </citation>
    <scope>NUCLEOTIDE SEQUENCE [LARGE SCALE GENOMIC DNA]</scope>
    <source>
        <strain evidence="5">DSM 26348</strain>
    </source>
</reference>
<evidence type="ECO:0000256" key="1">
    <source>
        <dbReference type="SAM" id="MobiDB-lite"/>
    </source>
</evidence>
<evidence type="ECO:0000256" key="2">
    <source>
        <dbReference type="SAM" id="Phobius"/>
    </source>
</evidence>
<dbReference type="Pfam" id="PF12728">
    <property type="entry name" value="HTH_17"/>
    <property type="match status" value="1"/>
</dbReference>
<feature type="region of interest" description="Disordered" evidence="1">
    <location>
        <begin position="326"/>
        <end position="389"/>
    </location>
</feature>
<proteinExistence type="predicted"/>
<feature type="domain" description="Helix-turn-helix" evidence="3">
    <location>
        <begin position="5"/>
        <end position="49"/>
    </location>
</feature>
<feature type="compositionally biased region" description="Basic and acidic residues" evidence="1">
    <location>
        <begin position="66"/>
        <end position="76"/>
    </location>
</feature>
<feature type="region of interest" description="Disordered" evidence="1">
    <location>
        <begin position="45"/>
        <end position="109"/>
    </location>
</feature>
<sequence length="508" mass="53887">MTKKYLSLDEAARILGIPQDELVRLREKGDIRGFADRGTWKFKQDDVESLGRRRQADSSPEVPLYDPEKEARRGDLGEQPTVIRRDKPNGNDNLLAGDDARSSMDSDSDVRLVGGPDLDLGFGADSDSDVKLMGIEATGIDNLGTDPELPIFKSGSDSDVKLVRPDSDSDVKLAGDNSDSDVQLIGGETEREITMKPAASKAAGKTDSDLTLQKKRNSDSDVRLVGNDSGPVGDVTFLDDDDAVAIDFDPDRSRQASVLDDESGISLGGDSSLLLGESGISLAGPNDSGIALDLNDDDEGLTLALDDESGISLDAGESGISLESAESGISLENAESGISLDDSHGTMPMMDIMGGDDDDQTNFEIPSLNDDDRDSSDADVTGVMDIHGSSDDVFTLDEEAEGEADAFDEDMDLEAESMEEEQDLDVFDAGEGTFEGSETEGYASSSVGRMPQAETEWGTATFVGLTVASLLLLLCGAVMIDLVKHTATASQMNPVSGKMVEIFGGLHK</sequence>
<dbReference type="EMBL" id="FOQD01000004">
    <property type="protein sequence ID" value="SFI01176.1"/>
    <property type="molecule type" value="Genomic_DNA"/>
</dbReference>
<keyword evidence="2" id="KW-1133">Transmembrane helix</keyword>
<evidence type="ECO:0000259" key="3">
    <source>
        <dbReference type="Pfam" id="PF12728"/>
    </source>
</evidence>
<dbReference type="InterPro" id="IPR041657">
    <property type="entry name" value="HTH_17"/>
</dbReference>
<feature type="compositionally biased region" description="Basic and acidic residues" evidence="1">
    <location>
        <begin position="98"/>
        <end position="109"/>
    </location>
</feature>
<keyword evidence="2" id="KW-0472">Membrane</keyword>
<dbReference type="OrthoDB" id="283946at2"/>
<gene>
    <name evidence="4" type="ORF">SAMN05421753_104328</name>
</gene>
<evidence type="ECO:0000313" key="4">
    <source>
        <dbReference type="EMBL" id="SFI01176.1"/>
    </source>
</evidence>
<feature type="compositionally biased region" description="Basic and acidic residues" evidence="1">
    <location>
        <begin position="45"/>
        <end position="56"/>
    </location>
</feature>
<keyword evidence="2" id="KW-0812">Transmembrane</keyword>
<protein>
    <submittedName>
        <fullName evidence="4">DNA binding domain-containing protein, excisionase family</fullName>
    </submittedName>
</protein>